<keyword evidence="3" id="KW-1185">Reference proteome</keyword>
<dbReference type="Proteomes" id="UP001163831">
    <property type="component" value="Chromosome"/>
</dbReference>
<protein>
    <submittedName>
        <fullName evidence="2">Uncharacterized protein</fullName>
    </submittedName>
</protein>
<gene>
    <name evidence="2" type="ORF">N5W20_03350</name>
</gene>
<sequence>MINGIVGLTLLIIAPTIHAAPERLSPSCIFDISVLPTVKARIKDVYPNISGGAGNVILKDGREVILSDGFDILGVSLTPGQNLTVKGLVSDKSKMIAAFAVSSGAGWVCASGHMPSLALTQRQHRDGRIARLLHTSQGDVGGVVLDDGVTIRFPAAFPDGNKFHVGDALSVSGRAFKARSGPLIIAEKIGEKGAILYQIETESSVPSGAPPGSTGYDRIESDEIDHLLP</sequence>
<dbReference type="EMBL" id="CP107052">
    <property type="protein sequence ID" value="UYH51906.1"/>
    <property type="molecule type" value="Genomic_DNA"/>
</dbReference>
<feature type="compositionally biased region" description="Basic and acidic residues" evidence="1">
    <location>
        <begin position="217"/>
        <end position="229"/>
    </location>
</feature>
<organism evidence="2 3">
    <name type="scientific">Candidatus Kirkpatrickella diaphorinae</name>
    <dbReference type="NCBI Taxonomy" id="2984322"/>
    <lineage>
        <taxon>Bacteria</taxon>
        <taxon>Pseudomonadati</taxon>
        <taxon>Pseudomonadota</taxon>
        <taxon>Alphaproteobacteria</taxon>
        <taxon>Acetobacterales</taxon>
        <taxon>Acetobacteraceae</taxon>
        <taxon>Candidatus Kirkpatrickella</taxon>
    </lineage>
</organism>
<name>A0ABY6GLJ7_9PROT</name>
<evidence type="ECO:0000313" key="3">
    <source>
        <dbReference type="Proteomes" id="UP001163831"/>
    </source>
</evidence>
<feature type="region of interest" description="Disordered" evidence="1">
    <location>
        <begin position="203"/>
        <end position="229"/>
    </location>
</feature>
<evidence type="ECO:0000256" key="1">
    <source>
        <dbReference type="SAM" id="MobiDB-lite"/>
    </source>
</evidence>
<accession>A0ABY6GLJ7</accession>
<dbReference type="RefSeq" id="WP_319807501.1">
    <property type="nucleotide sequence ID" value="NZ_CP107052.1"/>
</dbReference>
<reference evidence="2" key="1">
    <citation type="submission" date="2022-10" db="EMBL/GenBank/DDBJ databases">
        <title>Candidatus Kirkpatrella diaphorinas gen. nov., sp. nov., an uncultured endosymbiont identified in a population of Diaphorina citri from Hawaii.</title>
        <authorList>
            <person name="Henry E.M."/>
            <person name="Carlson C.R."/>
            <person name="Kuo Y.-W."/>
        </authorList>
    </citation>
    <scope>NUCLEOTIDE SEQUENCE</scope>
    <source>
        <strain evidence="2">CADCRV1</strain>
    </source>
</reference>
<evidence type="ECO:0000313" key="2">
    <source>
        <dbReference type="EMBL" id="UYH51906.1"/>
    </source>
</evidence>
<proteinExistence type="predicted"/>